<feature type="transmembrane region" description="Helical" evidence="1">
    <location>
        <begin position="317"/>
        <end position="339"/>
    </location>
</feature>
<protein>
    <submittedName>
        <fullName evidence="2">Uncharacterized protein</fullName>
    </submittedName>
</protein>
<dbReference type="OrthoDB" id="5428890at2759"/>
<keyword evidence="1" id="KW-0812">Transmembrane</keyword>
<dbReference type="Proteomes" id="UP000244855">
    <property type="component" value="Unassembled WGS sequence"/>
</dbReference>
<evidence type="ECO:0000313" key="3">
    <source>
        <dbReference type="Proteomes" id="UP000244855"/>
    </source>
</evidence>
<organism evidence="2 3">
    <name type="scientific">Periconia macrospinosa</name>
    <dbReference type="NCBI Taxonomy" id="97972"/>
    <lineage>
        <taxon>Eukaryota</taxon>
        <taxon>Fungi</taxon>
        <taxon>Dikarya</taxon>
        <taxon>Ascomycota</taxon>
        <taxon>Pezizomycotina</taxon>
        <taxon>Dothideomycetes</taxon>
        <taxon>Pleosporomycetidae</taxon>
        <taxon>Pleosporales</taxon>
        <taxon>Massarineae</taxon>
        <taxon>Periconiaceae</taxon>
        <taxon>Periconia</taxon>
    </lineage>
</organism>
<dbReference type="AlphaFoldDB" id="A0A2V1D6M6"/>
<evidence type="ECO:0000256" key="1">
    <source>
        <dbReference type="SAM" id="Phobius"/>
    </source>
</evidence>
<reference evidence="2 3" key="1">
    <citation type="journal article" date="2018" name="Sci. Rep.">
        <title>Comparative genomics provides insights into the lifestyle and reveals functional heterogeneity of dark septate endophytic fungi.</title>
        <authorList>
            <person name="Knapp D.G."/>
            <person name="Nemeth J.B."/>
            <person name="Barry K."/>
            <person name="Hainaut M."/>
            <person name="Henrissat B."/>
            <person name="Johnson J."/>
            <person name="Kuo A."/>
            <person name="Lim J.H.P."/>
            <person name="Lipzen A."/>
            <person name="Nolan M."/>
            <person name="Ohm R.A."/>
            <person name="Tamas L."/>
            <person name="Grigoriev I.V."/>
            <person name="Spatafora J.W."/>
            <person name="Nagy L.G."/>
            <person name="Kovacs G.M."/>
        </authorList>
    </citation>
    <scope>NUCLEOTIDE SEQUENCE [LARGE SCALE GENOMIC DNA]</scope>
    <source>
        <strain evidence="2 3">DSE2036</strain>
    </source>
</reference>
<proteinExistence type="predicted"/>
<evidence type="ECO:0000313" key="2">
    <source>
        <dbReference type="EMBL" id="PVH93712.1"/>
    </source>
</evidence>
<keyword evidence="3" id="KW-1185">Reference proteome</keyword>
<keyword evidence="1" id="KW-0472">Membrane</keyword>
<sequence length="358" mass="40753">MSQSNSFFDVGFVAGLQRSSNDRKHEILKIFWPGRATHFSSLDQASYASLFQYVGKELGQIRHHQRHFAAHDFEGSGHIVRVLQKNLKTPKTQVLDSLATHFLNAEPAALQRSLELSVRLWLTVNINSATVAVGPTFADEAPLDWEPDVSLQELVESQFSKSIHHTAKGRRAQIDPTLTAAYLVNSCGMTIRWTDSISDHLRFDTTHHTLSVYRHKICLANHLDTTDGCPIPKGVLGEILDTLNLLFPFGDVATKQLLIKEHQQPLYRLGSCGRPRKLEINQYEYFREELEYLIESFNQPPRTWKQLAMDRRNKLEWAAFWVTVMVAVLTFVSIPCNLIQATYSVKAYRATVAQMKSM</sequence>
<gene>
    <name evidence="2" type="ORF">DM02DRAFT_732939</name>
</gene>
<dbReference type="EMBL" id="KZ805572">
    <property type="protein sequence ID" value="PVH93712.1"/>
    <property type="molecule type" value="Genomic_DNA"/>
</dbReference>
<name>A0A2V1D6M6_9PLEO</name>
<accession>A0A2V1D6M6</accession>
<keyword evidence="1" id="KW-1133">Transmembrane helix</keyword>